<reference evidence="2 3" key="1">
    <citation type="submission" date="2019-02" db="EMBL/GenBank/DDBJ databases">
        <title>Deep-cultivation of Planctomycetes and their phenomic and genomic characterization uncovers novel biology.</title>
        <authorList>
            <person name="Wiegand S."/>
            <person name="Jogler M."/>
            <person name="Boedeker C."/>
            <person name="Pinto D."/>
            <person name="Vollmers J."/>
            <person name="Rivas-Marin E."/>
            <person name="Kohn T."/>
            <person name="Peeters S.H."/>
            <person name="Heuer A."/>
            <person name="Rast P."/>
            <person name="Oberbeckmann S."/>
            <person name="Bunk B."/>
            <person name="Jeske O."/>
            <person name="Meyerdierks A."/>
            <person name="Storesund J.E."/>
            <person name="Kallscheuer N."/>
            <person name="Luecker S."/>
            <person name="Lage O.M."/>
            <person name="Pohl T."/>
            <person name="Merkel B.J."/>
            <person name="Hornburger P."/>
            <person name="Mueller R.-W."/>
            <person name="Bruemmer F."/>
            <person name="Labrenz M."/>
            <person name="Spormann A.M."/>
            <person name="Op Den Camp H."/>
            <person name="Overmann J."/>
            <person name="Amann R."/>
            <person name="Jetten M.S.M."/>
            <person name="Mascher T."/>
            <person name="Medema M.H."/>
            <person name="Devos D.P."/>
            <person name="Kaster A.-K."/>
            <person name="Ovreas L."/>
            <person name="Rohde M."/>
            <person name="Galperin M.Y."/>
            <person name="Jogler C."/>
        </authorList>
    </citation>
    <scope>NUCLEOTIDE SEQUENCE [LARGE SCALE GENOMIC DNA]</scope>
    <source>
        <strain evidence="2 3">KOR34</strain>
    </source>
</reference>
<organism evidence="2 3">
    <name type="scientific">Posidoniimonas corsicana</name>
    <dbReference type="NCBI Taxonomy" id="1938618"/>
    <lineage>
        <taxon>Bacteria</taxon>
        <taxon>Pseudomonadati</taxon>
        <taxon>Planctomycetota</taxon>
        <taxon>Planctomycetia</taxon>
        <taxon>Pirellulales</taxon>
        <taxon>Lacipirellulaceae</taxon>
        <taxon>Posidoniimonas</taxon>
    </lineage>
</organism>
<feature type="compositionally biased region" description="Basic and acidic residues" evidence="1">
    <location>
        <begin position="35"/>
        <end position="45"/>
    </location>
</feature>
<dbReference type="OrthoDB" id="5574106at2"/>
<evidence type="ECO:0000256" key="1">
    <source>
        <dbReference type="SAM" id="MobiDB-lite"/>
    </source>
</evidence>
<name>A0A5C5V674_9BACT</name>
<evidence type="ECO:0000313" key="3">
    <source>
        <dbReference type="Proteomes" id="UP000316714"/>
    </source>
</evidence>
<dbReference type="EMBL" id="SIHJ01000002">
    <property type="protein sequence ID" value="TWT33453.1"/>
    <property type="molecule type" value="Genomic_DNA"/>
</dbReference>
<dbReference type="RefSeq" id="WP_146566094.1">
    <property type="nucleotide sequence ID" value="NZ_SIHJ01000002.1"/>
</dbReference>
<keyword evidence="3" id="KW-1185">Reference proteome</keyword>
<protein>
    <submittedName>
        <fullName evidence="2">Uncharacterized protein</fullName>
    </submittedName>
</protein>
<proteinExistence type="predicted"/>
<feature type="compositionally biased region" description="Basic and acidic residues" evidence="1">
    <location>
        <begin position="10"/>
        <end position="28"/>
    </location>
</feature>
<gene>
    <name evidence="2" type="ORF">KOR34_32850</name>
</gene>
<evidence type="ECO:0000313" key="2">
    <source>
        <dbReference type="EMBL" id="TWT33453.1"/>
    </source>
</evidence>
<sequence>MAEPNHPKNVHSEEVKQEHVSHWDRDYLPTEELEAQYRESKRDEPEQPPEDESAAASRDDRSSGGGA</sequence>
<comment type="caution">
    <text evidence="2">The sequence shown here is derived from an EMBL/GenBank/DDBJ whole genome shotgun (WGS) entry which is preliminary data.</text>
</comment>
<dbReference type="Proteomes" id="UP000316714">
    <property type="component" value="Unassembled WGS sequence"/>
</dbReference>
<dbReference type="AlphaFoldDB" id="A0A5C5V674"/>
<accession>A0A5C5V674</accession>
<feature type="compositionally biased region" description="Basic and acidic residues" evidence="1">
    <location>
        <begin position="57"/>
        <end position="67"/>
    </location>
</feature>
<feature type="region of interest" description="Disordered" evidence="1">
    <location>
        <begin position="1"/>
        <end position="67"/>
    </location>
</feature>